<proteinExistence type="predicted"/>
<name>A0A1C0B9R0_9BACT</name>
<dbReference type="PATRIC" id="fig|544718.43.peg.725"/>
<dbReference type="EMBL" id="LCUJ01000001">
    <property type="protein sequence ID" value="OCM00336.1"/>
    <property type="molecule type" value="Genomic_DNA"/>
</dbReference>
<evidence type="ECO:0000313" key="4">
    <source>
        <dbReference type="Proteomes" id="UP000308001"/>
    </source>
</evidence>
<evidence type="ECO:0000313" key="1">
    <source>
        <dbReference type="EMBL" id="OCM00336.1"/>
    </source>
</evidence>
<dbReference type="Proteomes" id="UP000093281">
    <property type="component" value="Unassembled WGS sequence"/>
</dbReference>
<gene>
    <name evidence="1" type="ORF">AAX29_00339</name>
    <name evidence="2" type="ORF">FE246_03925</name>
</gene>
<protein>
    <recommendedName>
        <fullName evidence="5">ABC-type transport auxiliary lipoprotein component domain-containing protein</fullName>
    </recommendedName>
</protein>
<dbReference type="AlphaFoldDB" id="A0A1C0B9R0"/>
<dbReference type="SUPFAM" id="SSF159594">
    <property type="entry name" value="XCC0632-like"/>
    <property type="match status" value="1"/>
</dbReference>
<reference evidence="3" key="2">
    <citation type="submission" date="2015-05" db="EMBL/GenBank/DDBJ databases">
        <authorList>
            <person name="Rovetto F."/>
            <person name="Cocolin L."/>
            <person name="Illeghems K."/>
            <person name="Van Nieuwerburgh F."/>
            <person name="Houf K."/>
        </authorList>
    </citation>
    <scope>NUCLEOTIDE SEQUENCE [LARGE SCALE GENOMIC DNA]</scope>
    <source>
        <strain evidence="3">DU22</strain>
    </source>
</reference>
<dbReference type="RefSeq" id="WP_066182383.1">
    <property type="nucleotide sequence ID" value="NZ_LCUJ01000001.1"/>
</dbReference>
<comment type="caution">
    <text evidence="1">The sequence shown here is derived from an EMBL/GenBank/DDBJ whole genome shotgun (WGS) entry which is preliminary data.</text>
</comment>
<dbReference type="PROSITE" id="PS51257">
    <property type="entry name" value="PROKAR_LIPOPROTEIN"/>
    <property type="match status" value="1"/>
</dbReference>
<dbReference type="Proteomes" id="UP000308001">
    <property type="component" value="Unassembled WGS sequence"/>
</dbReference>
<dbReference type="Gene3D" id="3.40.50.10610">
    <property type="entry name" value="ABC-type transport auxiliary lipoprotein component"/>
    <property type="match status" value="1"/>
</dbReference>
<evidence type="ECO:0008006" key="5">
    <source>
        <dbReference type="Google" id="ProtNLM"/>
    </source>
</evidence>
<reference evidence="2 4" key="3">
    <citation type="submission" date="2019-05" db="EMBL/GenBank/DDBJ databases">
        <title>Arcobacter cibarius and Arcobacter thereius providing challenges in identification an antibiotic susceptibility and Quinolone resistance.</title>
        <authorList>
            <person name="Busch A."/>
            <person name="Hanel I."/>
            <person name="Hotzel H."/>
            <person name="Tomaso H."/>
        </authorList>
    </citation>
    <scope>NUCLEOTIDE SEQUENCE [LARGE SCALE GENOMIC DNA]</scope>
    <source>
        <strain evidence="2 4">17CS1191_2</strain>
    </source>
</reference>
<evidence type="ECO:0000313" key="2">
    <source>
        <dbReference type="EMBL" id="TLS72541.1"/>
    </source>
</evidence>
<sequence>MKLYIKSLWFLVFAVLFAGCSFKQDLIEQNRYAITFPTNEVETSKKVNSIFIEEPNVNKSFNQTSILYSNKVYLFEEYSKNRWISLPSNMIYNQLLDSFNSSNIFKDVISKDKRIEYKYLLRSEIIKLYQVFEDDKSYAILKANFYFIENNKTIKSYSFDKKILCEENTAYGFVKSVNSGFEEIINSLIEDIKL</sequence>
<dbReference type="EMBL" id="VBUF01000002">
    <property type="protein sequence ID" value="TLS72541.1"/>
    <property type="molecule type" value="Genomic_DNA"/>
</dbReference>
<accession>A0A1C0B9R0</accession>
<evidence type="ECO:0000313" key="3">
    <source>
        <dbReference type="Proteomes" id="UP000093281"/>
    </source>
</evidence>
<reference evidence="1" key="1">
    <citation type="submission" date="2015-05" db="EMBL/GenBank/DDBJ databases">
        <authorList>
            <person name="Wang D.B."/>
            <person name="Wang M."/>
        </authorList>
    </citation>
    <scope>NUCLEOTIDE SEQUENCE [LARGE SCALE GENOMIC DNA]</scope>
    <source>
        <strain evidence="1">DU22</strain>
    </source>
</reference>
<dbReference type="STRING" id="544718.AAX25_00740"/>
<dbReference type="OrthoDB" id="5346249at2"/>
<organism evidence="1 3">
    <name type="scientific">Aliarcobacter thereius</name>
    <dbReference type="NCBI Taxonomy" id="544718"/>
    <lineage>
        <taxon>Bacteria</taxon>
        <taxon>Pseudomonadati</taxon>
        <taxon>Campylobacterota</taxon>
        <taxon>Epsilonproteobacteria</taxon>
        <taxon>Campylobacterales</taxon>
        <taxon>Arcobacteraceae</taxon>
        <taxon>Aliarcobacter</taxon>
    </lineage>
</organism>